<reference evidence="1" key="1">
    <citation type="submission" date="2023-11" db="EMBL/GenBank/DDBJ databases">
        <authorList>
            <person name="Poullet M."/>
        </authorList>
    </citation>
    <scope>NUCLEOTIDE SEQUENCE</scope>
    <source>
        <strain evidence="1">E1834</strain>
    </source>
</reference>
<name>A0ACB0ZGN1_MELEN</name>
<comment type="caution">
    <text evidence="1">The sequence shown here is derived from an EMBL/GenBank/DDBJ whole genome shotgun (WGS) entry which is preliminary data.</text>
</comment>
<dbReference type="Proteomes" id="UP001497535">
    <property type="component" value="Unassembled WGS sequence"/>
</dbReference>
<proteinExistence type="predicted"/>
<accession>A0ACB0ZGN1</accession>
<sequence length="173" mass="17895">MSSVDKAKEVAEAVANAEDLEDEAKDTITALSVSLENLATVAETAREFGEPQQNVVRDVVTGATNAITTTILAIEARAAARNVINEASIQAAIDDENAEREVNQMIEGNAHVDPVGNVAVEDGEEEVQANERNDDEDGEATDISETAGTSTSNGASTSGSDASTTAASSRSNV</sequence>
<evidence type="ECO:0000313" key="1">
    <source>
        <dbReference type="EMBL" id="CAK5078216.1"/>
    </source>
</evidence>
<dbReference type="EMBL" id="CAVMJV010000035">
    <property type="protein sequence ID" value="CAK5078216.1"/>
    <property type="molecule type" value="Genomic_DNA"/>
</dbReference>
<keyword evidence="2" id="KW-1185">Reference proteome</keyword>
<gene>
    <name evidence="1" type="ORF">MENTE1834_LOCUS25260</name>
</gene>
<evidence type="ECO:0000313" key="2">
    <source>
        <dbReference type="Proteomes" id="UP001497535"/>
    </source>
</evidence>
<organism evidence="1 2">
    <name type="scientific">Meloidogyne enterolobii</name>
    <name type="common">Root-knot nematode worm</name>
    <name type="synonym">Meloidogyne mayaguensis</name>
    <dbReference type="NCBI Taxonomy" id="390850"/>
    <lineage>
        <taxon>Eukaryota</taxon>
        <taxon>Metazoa</taxon>
        <taxon>Ecdysozoa</taxon>
        <taxon>Nematoda</taxon>
        <taxon>Chromadorea</taxon>
        <taxon>Rhabditida</taxon>
        <taxon>Tylenchina</taxon>
        <taxon>Tylenchomorpha</taxon>
        <taxon>Tylenchoidea</taxon>
        <taxon>Meloidogynidae</taxon>
        <taxon>Meloidogyninae</taxon>
        <taxon>Meloidogyne</taxon>
    </lineage>
</organism>
<protein>
    <submittedName>
        <fullName evidence="1">Uncharacterized protein</fullName>
    </submittedName>
</protein>